<keyword evidence="3" id="KW-1185">Reference proteome</keyword>
<keyword evidence="1" id="KW-0812">Transmembrane</keyword>
<evidence type="ECO:0000313" key="4">
    <source>
        <dbReference type="RefSeq" id="XP_022345601.1"/>
    </source>
</evidence>
<feature type="transmembrane region" description="Helical" evidence="1">
    <location>
        <begin position="114"/>
        <end position="133"/>
    </location>
</feature>
<name>A0A8B8F034_CRAVI</name>
<organism evidence="3 4">
    <name type="scientific">Crassostrea virginica</name>
    <name type="common">Eastern oyster</name>
    <dbReference type="NCBI Taxonomy" id="6565"/>
    <lineage>
        <taxon>Eukaryota</taxon>
        <taxon>Metazoa</taxon>
        <taxon>Spiralia</taxon>
        <taxon>Lophotrochozoa</taxon>
        <taxon>Mollusca</taxon>
        <taxon>Bivalvia</taxon>
        <taxon>Autobranchia</taxon>
        <taxon>Pteriomorphia</taxon>
        <taxon>Ostreida</taxon>
        <taxon>Ostreoidea</taxon>
        <taxon>Ostreidae</taxon>
        <taxon>Crassostrea</taxon>
    </lineage>
</organism>
<keyword evidence="1" id="KW-0472">Membrane</keyword>
<evidence type="ECO:0000256" key="1">
    <source>
        <dbReference type="SAM" id="Phobius"/>
    </source>
</evidence>
<gene>
    <name evidence="4" type="primary">LOC111138087</name>
</gene>
<proteinExistence type="predicted"/>
<dbReference type="GeneID" id="111138087"/>
<keyword evidence="1" id="KW-1133">Transmembrane helix</keyword>
<keyword evidence="2" id="KW-0732">Signal</keyword>
<dbReference type="AlphaFoldDB" id="A0A8B8F034"/>
<evidence type="ECO:0000313" key="3">
    <source>
        <dbReference type="Proteomes" id="UP000694844"/>
    </source>
</evidence>
<feature type="chain" id="PRO_5034063272" evidence="2">
    <location>
        <begin position="20"/>
        <end position="178"/>
    </location>
</feature>
<reference evidence="4" key="1">
    <citation type="submission" date="2025-08" db="UniProtKB">
        <authorList>
            <consortium name="RefSeq"/>
        </authorList>
    </citation>
    <scope>IDENTIFICATION</scope>
    <source>
        <tissue evidence="4">Whole sample</tissue>
    </source>
</reference>
<dbReference type="RefSeq" id="XP_022345601.1">
    <property type="nucleotide sequence ID" value="XM_022489893.1"/>
</dbReference>
<dbReference type="Proteomes" id="UP000694844">
    <property type="component" value="Chromosome 5"/>
</dbReference>
<dbReference type="OrthoDB" id="6160251at2759"/>
<protein>
    <submittedName>
        <fullName evidence="4">Uncharacterized protein LOC111138087</fullName>
    </submittedName>
</protein>
<evidence type="ECO:0000256" key="2">
    <source>
        <dbReference type="SAM" id="SignalP"/>
    </source>
</evidence>
<accession>A0A8B8F034</accession>
<feature type="signal peptide" evidence="2">
    <location>
        <begin position="1"/>
        <end position="19"/>
    </location>
</feature>
<sequence length="178" mass="19640">MTPCWIIFLSVHLSSLIHTKNLVVSGQKCYHKYKEGHRCCTNYALIEGTCKPCIGTFGDNCSGGPCKGDYYGFGCQSKCNCSTYQQCDRIKGCTNLTVEKEIPSDGAVYSECNIAISFLSILLVISVGLNILLKCRMSSRCICLSDQAIAQEHTGQENYDNLSDTKATHLYTTMTITK</sequence>
<dbReference type="KEGG" id="cvn:111138087"/>